<dbReference type="GO" id="GO:0000278">
    <property type="term" value="P:mitotic cell cycle"/>
    <property type="evidence" value="ECO:0007669"/>
    <property type="project" value="TreeGrafter"/>
</dbReference>
<dbReference type="GO" id="GO:0005874">
    <property type="term" value="C:microtubule"/>
    <property type="evidence" value="ECO:0007669"/>
    <property type="project" value="UniProtKB-KW"/>
</dbReference>
<keyword evidence="6" id="KW-0175">Coiled coil</keyword>
<dbReference type="GO" id="GO:0007020">
    <property type="term" value="P:microtubule nucleation"/>
    <property type="evidence" value="ECO:0007669"/>
    <property type="project" value="InterPro"/>
</dbReference>
<evidence type="ECO:0000256" key="3">
    <source>
        <dbReference type="ARBA" id="ARBA00022701"/>
    </source>
</evidence>
<dbReference type="InterPro" id="IPR041470">
    <property type="entry name" value="GCP_N"/>
</dbReference>
<dbReference type="GO" id="GO:0051321">
    <property type="term" value="P:meiotic cell cycle"/>
    <property type="evidence" value="ECO:0007669"/>
    <property type="project" value="TreeGrafter"/>
</dbReference>
<dbReference type="eggNOG" id="KOG4344">
    <property type="taxonomic scope" value="Eukaryota"/>
</dbReference>
<sequence>MNLLDLEEYKRNFAEYGSDDDDLSDWSDDEELDSKQARKTKTTNNNDILDDNVVFHMDTMCNITDIFSSNNRMEDRHQILHNDDHGMFDDDDDFMNDDFNTTNEKSEDLFYTINFDPNKLITCHLPFTHFPHGHLFEHYTLFKITQTPPIGNIRVITPCTKVIRQNDLIREIFNMLRGFQGTIFKIVNDNFELSDRELSVSFLSRTALHNSLNYFIKIGNKLRKMHSTATRSIRLVKSTIIQSCYSSILQIIEKIRDDLSEMEKSNQMGKRFGDTHNLSLLSLRTNLFVFEQKIHTLRKLDEEIEEILDREDSQSNLMSDLISHFYEKVLTRQYISMESNNDEYDYSLQILMAILKPYLSITDSWIFEGTLQDQHNEFLLKRNELVDIGTPLFWSEGFTESKVCSLLSKIKDKISATGKSIIIVRDIEQKYEIAANNSSIGDYLLEKEKPSLFNLLSSSMGLENDEHHSPFDDDESIIISPLKPLNSFRSSPSSSKKRENQSAGSSSNNIRQTTLAPIGSLHSLRSPPKKKRMISLLEKEDLYSNALPADNSTNQQELLFFDFSKEHKITNQDKLTSIFKKKSLMDVLEFSSENSQKLQTLPLEIIFNVGLSSHIEEQYHRVSPYLCDLLVNRCKLLDHLTAIRAFYLMEAGDIMDYFATKLFNLSDRFFQFDFRGITTFDLQVILKDALRLGMEFPRRYSFATENSTSVYTTDIFTSLKLDEIISVHFDDGSIKHEENNFFDAVTFNYELEWPLNLIISAQHIQSYNEVLVFNLKLKQAKQGSFLIF</sequence>
<dbReference type="GO" id="GO:0051225">
    <property type="term" value="P:spindle assembly"/>
    <property type="evidence" value="ECO:0007669"/>
    <property type="project" value="TreeGrafter"/>
</dbReference>
<accession>D2VNF3</accession>
<feature type="domain" description="Gamma tubulin complex component C-terminal" evidence="8">
    <location>
        <begin position="636"/>
        <end position="781"/>
    </location>
</feature>
<name>D2VNF3_NAEGR</name>
<dbReference type="Pfam" id="PF17681">
    <property type="entry name" value="GCP_N_terminal"/>
    <property type="match status" value="1"/>
</dbReference>
<gene>
    <name evidence="10" type="ORF">NAEGRDRAFT_50986</name>
</gene>
<dbReference type="PANTHER" id="PTHR19302:SF33">
    <property type="entry name" value="GAMMA-TUBULIN COMPLEX COMPONENT 5"/>
    <property type="match status" value="1"/>
</dbReference>
<keyword evidence="2 5" id="KW-0963">Cytoplasm</keyword>
<dbReference type="STRING" id="5762.D2VNF3"/>
<evidence type="ECO:0000313" key="11">
    <source>
        <dbReference type="Proteomes" id="UP000006671"/>
    </source>
</evidence>
<comment type="similarity">
    <text evidence="1 5">Belongs to the TUBGCP family.</text>
</comment>
<dbReference type="EMBL" id="GG738884">
    <property type="protein sequence ID" value="EFC41725.1"/>
    <property type="molecule type" value="Genomic_DNA"/>
</dbReference>
<evidence type="ECO:0000256" key="6">
    <source>
        <dbReference type="SAM" id="Coils"/>
    </source>
</evidence>
<comment type="subcellular location">
    <subcellularLocation>
        <location evidence="5">Cytoplasm</location>
        <location evidence="5">Cytoskeleton</location>
        <location evidence="5">Microtubule organizing center</location>
    </subcellularLocation>
</comment>
<dbReference type="KEGG" id="ngr:NAEGRDRAFT_50986"/>
<dbReference type="OMA" id="FDFRGIT"/>
<dbReference type="RefSeq" id="XP_002674469.1">
    <property type="nucleotide sequence ID" value="XM_002674423.1"/>
</dbReference>
<evidence type="ECO:0000256" key="5">
    <source>
        <dbReference type="RuleBase" id="RU363050"/>
    </source>
</evidence>
<dbReference type="InterPro" id="IPR007259">
    <property type="entry name" value="GCP"/>
</dbReference>
<dbReference type="InParanoid" id="D2VNF3"/>
<keyword evidence="4 5" id="KW-0206">Cytoskeleton</keyword>
<feature type="domain" description="Gamma tubulin complex component protein N-terminal" evidence="9">
    <location>
        <begin position="169"/>
        <end position="632"/>
    </location>
</feature>
<dbReference type="GeneID" id="8851285"/>
<dbReference type="VEuPathDB" id="AmoebaDB:NAEGRDRAFT_50986"/>
<evidence type="ECO:0000259" key="9">
    <source>
        <dbReference type="Pfam" id="PF17681"/>
    </source>
</evidence>
<dbReference type="InterPro" id="IPR040457">
    <property type="entry name" value="GCP_C"/>
</dbReference>
<dbReference type="GO" id="GO:0000922">
    <property type="term" value="C:spindle pole"/>
    <property type="evidence" value="ECO:0007669"/>
    <property type="project" value="InterPro"/>
</dbReference>
<protein>
    <recommendedName>
        <fullName evidence="5">Spindle pole body component</fullName>
    </recommendedName>
</protein>
<reference evidence="10 11" key="1">
    <citation type="journal article" date="2010" name="Cell">
        <title>The genome of Naegleria gruberi illuminates early eukaryotic versatility.</title>
        <authorList>
            <person name="Fritz-Laylin L.K."/>
            <person name="Prochnik S.E."/>
            <person name="Ginger M.L."/>
            <person name="Dacks J.B."/>
            <person name="Carpenter M.L."/>
            <person name="Field M.C."/>
            <person name="Kuo A."/>
            <person name="Paredez A."/>
            <person name="Chapman J."/>
            <person name="Pham J."/>
            <person name="Shu S."/>
            <person name="Neupane R."/>
            <person name="Cipriano M."/>
            <person name="Mancuso J."/>
            <person name="Tu H."/>
            <person name="Salamov A."/>
            <person name="Lindquist E."/>
            <person name="Shapiro H."/>
            <person name="Lucas S."/>
            <person name="Grigoriev I.V."/>
            <person name="Cande W.Z."/>
            <person name="Fulton C."/>
            <person name="Rokhsar D.S."/>
            <person name="Dawson S.C."/>
        </authorList>
    </citation>
    <scope>NUCLEOTIDE SEQUENCE [LARGE SCALE GENOMIC DNA]</scope>
    <source>
        <strain evidence="10 11">NEG-M</strain>
    </source>
</reference>
<evidence type="ECO:0000259" key="8">
    <source>
        <dbReference type="Pfam" id="PF04130"/>
    </source>
</evidence>
<dbReference type="Proteomes" id="UP000006671">
    <property type="component" value="Unassembled WGS sequence"/>
</dbReference>
<evidence type="ECO:0000256" key="7">
    <source>
        <dbReference type="SAM" id="MobiDB-lite"/>
    </source>
</evidence>
<evidence type="ECO:0000313" key="10">
    <source>
        <dbReference type="EMBL" id="EFC41725.1"/>
    </source>
</evidence>
<feature type="compositionally biased region" description="Polar residues" evidence="7">
    <location>
        <begin position="501"/>
        <end position="515"/>
    </location>
</feature>
<feature type="region of interest" description="Disordered" evidence="7">
    <location>
        <begin position="484"/>
        <end position="527"/>
    </location>
</feature>
<dbReference type="GO" id="GO:0043015">
    <property type="term" value="F:gamma-tubulin binding"/>
    <property type="evidence" value="ECO:0007669"/>
    <property type="project" value="InterPro"/>
</dbReference>
<feature type="coiled-coil region" evidence="6">
    <location>
        <begin position="290"/>
        <end position="317"/>
    </location>
</feature>
<evidence type="ECO:0000256" key="2">
    <source>
        <dbReference type="ARBA" id="ARBA00022490"/>
    </source>
</evidence>
<dbReference type="PANTHER" id="PTHR19302">
    <property type="entry name" value="GAMMA TUBULIN COMPLEX PROTEIN"/>
    <property type="match status" value="1"/>
</dbReference>
<evidence type="ECO:0000256" key="1">
    <source>
        <dbReference type="ARBA" id="ARBA00010337"/>
    </source>
</evidence>
<keyword evidence="11" id="KW-1185">Reference proteome</keyword>
<keyword evidence="3 5" id="KW-0493">Microtubule</keyword>
<dbReference type="AlphaFoldDB" id="D2VNF3"/>
<dbReference type="GO" id="GO:0031122">
    <property type="term" value="P:cytoplasmic microtubule organization"/>
    <property type="evidence" value="ECO:0007669"/>
    <property type="project" value="TreeGrafter"/>
</dbReference>
<dbReference type="InterPro" id="IPR042241">
    <property type="entry name" value="GCP_C_sf"/>
</dbReference>
<dbReference type="GO" id="GO:0051011">
    <property type="term" value="F:microtubule minus-end binding"/>
    <property type="evidence" value="ECO:0007669"/>
    <property type="project" value="TreeGrafter"/>
</dbReference>
<dbReference type="OrthoDB" id="66546at2759"/>
<dbReference type="Pfam" id="PF04130">
    <property type="entry name" value="GCP_C_terminal"/>
    <property type="match status" value="1"/>
</dbReference>
<dbReference type="Gene3D" id="1.20.120.1900">
    <property type="entry name" value="Gamma-tubulin complex, C-terminal domain"/>
    <property type="match status" value="1"/>
</dbReference>
<evidence type="ECO:0000256" key="4">
    <source>
        <dbReference type="ARBA" id="ARBA00023212"/>
    </source>
</evidence>
<proteinExistence type="inferred from homology"/>
<organism evidence="11">
    <name type="scientific">Naegleria gruberi</name>
    <name type="common">Amoeba</name>
    <dbReference type="NCBI Taxonomy" id="5762"/>
    <lineage>
        <taxon>Eukaryota</taxon>
        <taxon>Discoba</taxon>
        <taxon>Heterolobosea</taxon>
        <taxon>Tetramitia</taxon>
        <taxon>Eutetramitia</taxon>
        <taxon>Vahlkampfiidae</taxon>
        <taxon>Naegleria</taxon>
    </lineage>
</organism>
<dbReference type="GO" id="GO:0000930">
    <property type="term" value="C:gamma-tubulin complex"/>
    <property type="evidence" value="ECO:0007669"/>
    <property type="project" value="TreeGrafter"/>
</dbReference>